<evidence type="ECO:0000313" key="3">
    <source>
        <dbReference type="Proteomes" id="UP000824469"/>
    </source>
</evidence>
<comment type="caution">
    <text evidence="2">The sequence shown here is derived from an EMBL/GenBank/DDBJ whole genome shotgun (WGS) entry which is preliminary data.</text>
</comment>
<dbReference type="EMBL" id="JAHRHJ020000008">
    <property type="protein sequence ID" value="KAH9304687.1"/>
    <property type="molecule type" value="Genomic_DNA"/>
</dbReference>
<reference evidence="2 3" key="1">
    <citation type="journal article" date="2021" name="Nat. Plants">
        <title>The Taxus genome provides insights into paclitaxel biosynthesis.</title>
        <authorList>
            <person name="Xiong X."/>
            <person name="Gou J."/>
            <person name="Liao Q."/>
            <person name="Li Y."/>
            <person name="Zhou Q."/>
            <person name="Bi G."/>
            <person name="Li C."/>
            <person name="Du R."/>
            <person name="Wang X."/>
            <person name="Sun T."/>
            <person name="Guo L."/>
            <person name="Liang H."/>
            <person name="Lu P."/>
            <person name="Wu Y."/>
            <person name="Zhang Z."/>
            <person name="Ro D.K."/>
            <person name="Shang Y."/>
            <person name="Huang S."/>
            <person name="Yan J."/>
        </authorList>
    </citation>
    <scope>NUCLEOTIDE SEQUENCE [LARGE SCALE GENOMIC DNA]</scope>
    <source>
        <strain evidence="2">Ta-2019</strain>
    </source>
</reference>
<dbReference type="AlphaFoldDB" id="A0AA38CUH3"/>
<dbReference type="Proteomes" id="UP000824469">
    <property type="component" value="Unassembled WGS sequence"/>
</dbReference>
<feature type="non-terminal residue" evidence="2">
    <location>
        <position position="67"/>
    </location>
</feature>
<protein>
    <submittedName>
        <fullName evidence="2">Uncharacterized protein</fullName>
    </submittedName>
</protein>
<keyword evidence="3" id="KW-1185">Reference proteome</keyword>
<name>A0AA38CUH3_TAXCH</name>
<organism evidence="2 3">
    <name type="scientific">Taxus chinensis</name>
    <name type="common">Chinese yew</name>
    <name type="synonym">Taxus wallichiana var. chinensis</name>
    <dbReference type="NCBI Taxonomy" id="29808"/>
    <lineage>
        <taxon>Eukaryota</taxon>
        <taxon>Viridiplantae</taxon>
        <taxon>Streptophyta</taxon>
        <taxon>Embryophyta</taxon>
        <taxon>Tracheophyta</taxon>
        <taxon>Spermatophyta</taxon>
        <taxon>Pinopsida</taxon>
        <taxon>Pinidae</taxon>
        <taxon>Conifers II</taxon>
        <taxon>Cupressales</taxon>
        <taxon>Taxaceae</taxon>
        <taxon>Taxus</taxon>
    </lineage>
</organism>
<proteinExistence type="predicted"/>
<evidence type="ECO:0000313" key="2">
    <source>
        <dbReference type="EMBL" id="KAH9304687.1"/>
    </source>
</evidence>
<accession>A0AA38CUH3</accession>
<gene>
    <name evidence="2" type="ORF">KI387_009091</name>
</gene>
<feature type="compositionally biased region" description="Basic and acidic residues" evidence="1">
    <location>
        <begin position="15"/>
        <end position="27"/>
    </location>
</feature>
<sequence length="67" mass="7444">MDFAWQIGNDICCPHEDRDSQSVDSQHKPAGVPANSQSVDSQSKPTRVPANYNSFSILRPVQCKELI</sequence>
<feature type="compositionally biased region" description="Polar residues" evidence="1">
    <location>
        <begin position="34"/>
        <end position="50"/>
    </location>
</feature>
<evidence type="ECO:0000256" key="1">
    <source>
        <dbReference type="SAM" id="MobiDB-lite"/>
    </source>
</evidence>
<feature type="region of interest" description="Disordered" evidence="1">
    <location>
        <begin position="15"/>
        <end position="50"/>
    </location>
</feature>